<feature type="compositionally biased region" description="Polar residues" evidence="1">
    <location>
        <begin position="1"/>
        <end position="14"/>
    </location>
</feature>
<accession>A0A640UP05</accession>
<name>A0A640UP05_9ACTN</name>
<sequence>MSKELSSISRQPSTFGPPAADNTRPAVSIGLAFAICLVAANLRTRLTGVGTLLPAIEHGSDLTSSWGGLLSTPPADVQRDAACGGPDLSPVRHRTPARGSPWRAGRRNCGPVRLPL</sequence>
<dbReference type="Proteomes" id="UP000431826">
    <property type="component" value="Unassembled WGS sequence"/>
</dbReference>
<evidence type="ECO:0000313" key="3">
    <source>
        <dbReference type="Proteomes" id="UP000431826"/>
    </source>
</evidence>
<organism evidence="2 3">
    <name type="scientific">Streptomyces tubercidicus</name>
    <dbReference type="NCBI Taxonomy" id="47759"/>
    <lineage>
        <taxon>Bacteria</taxon>
        <taxon>Bacillati</taxon>
        <taxon>Actinomycetota</taxon>
        <taxon>Actinomycetes</taxon>
        <taxon>Kitasatosporales</taxon>
        <taxon>Streptomycetaceae</taxon>
        <taxon>Streptomyces</taxon>
    </lineage>
</organism>
<evidence type="ECO:0000256" key="1">
    <source>
        <dbReference type="SAM" id="MobiDB-lite"/>
    </source>
</evidence>
<feature type="region of interest" description="Disordered" evidence="1">
    <location>
        <begin position="77"/>
        <end position="106"/>
    </location>
</feature>
<dbReference type="EMBL" id="BLIR01000001">
    <property type="protein sequence ID" value="GFE35846.1"/>
    <property type="molecule type" value="Genomic_DNA"/>
</dbReference>
<evidence type="ECO:0000313" key="2">
    <source>
        <dbReference type="EMBL" id="GFE35846.1"/>
    </source>
</evidence>
<keyword evidence="3" id="KW-1185">Reference proteome</keyword>
<comment type="caution">
    <text evidence="2">The sequence shown here is derived from an EMBL/GenBank/DDBJ whole genome shotgun (WGS) entry which is preliminary data.</text>
</comment>
<reference evidence="2 3" key="1">
    <citation type="submission" date="2019-12" db="EMBL/GenBank/DDBJ databases">
        <title>Whole genome shotgun sequence of Streptomyces tubercidicus NBRC 13090.</title>
        <authorList>
            <person name="Ichikawa N."/>
            <person name="Kimura A."/>
            <person name="Kitahashi Y."/>
            <person name="Komaki H."/>
            <person name="Tamura T."/>
        </authorList>
    </citation>
    <scope>NUCLEOTIDE SEQUENCE [LARGE SCALE GENOMIC DNA]</scope>
    <source>
        <strain evidence="2 3">NBRC 13090</strain>
    </source>
</reference>
<protein>
    <submittedName>
        <fullName evidence="2">Uncharacterized protein</fullName>
    </submittedName>
</protein>
<proteinExistence type="predicted"/>
<feature type="region of interest" description="Disordered" evidence="1">
    <location>
        <begin position="1"/>
        <end position="21"/>
    </location>
</feature>
<gene>
    <name evidence="2" type="ORF">Stube_05190</name>
</gene>
<dbReference type="AlphaFoldDB" id="A0A640UP05"/>